<feature type="domain" description="Fe/B12 periplasmic-binding" evidence="7">
    <location>
        <begin position="104"/>
        <end position="361"/>
    </location>
</feature>
<dbReference type="AlphaFoldDB" id="A0A927GQU2"/>
<dbReference type="InterPro" id="IPR002491">
    <property type="entry name" value="ABC_transptr_periplasmic_BD"/>
</dbReference>
<dbReference type="PANTHER" id="PTHR30532:SF1">
    <property type="entry name" value="IRON(3+)-HYDROXAMATE-BINDING PROTEIN FHUD"/>
    <property type="match status" value="1"/>
</dbReference>
<accession>A0A927GQU2</accession>
<feature type="chain" id="PRO_5038459557" evidence="6">
    <location>
        <begin position="28"/>
        <end position="361"/>
    </location>
</feature>
<reference evidence="8" key="1">
    <citation type="submission" date="2020-09" db="EMBL/GenBank/DDBJ databases">
        <title>A novel bacterium of genus Paenibacillus, isolated from South China Sea.</title>
        <authorList>
            <person name="Huang H."/>
            <person name="Mo K."/>
            <person name="Hu Y."/>
        </authorList>
    </citation>
    <scope>NUCLEOTIDE SEQUENCE</scope>
    <source>
        <strain evidence="8">IB182496</strain>
    </source>
</reference>
<keyword evidence="9" id="KW-1185">Reference proteome</keyword>
<dbReference type="EMBL" id="JACXIZ010000008">
    <property type="protein sequence ID" value="MBD2844127.1"/>
    <property type="molecule type" value="Genomic_DNA"/>
</dbReference>
<evidence type="ECO:0000256" key="2">
    <source>
        <dbReference type="ARBA" id="ARBA00008814"/>
    </source>
</evidence>
<dbReference type="GO" id="GO:0030288">
    <property type="term" value="C:outer membrane-bounded periplasmic space"/>
    <property type="evidence" value="ECO:0007669"/>
    <property type="project" value="TreeGrafter"/>
</dbReference>
<comment type="caution">
    <text evidence="8">The sequence shown here is derived from an EMBL/GenBank/DDBJ whole genome shotgun (WGS) entry which is preliminary data.</text>
</comment>
<proteinExistence type="inferred from homology"/>
<evidence type="ECO:0000313" key="9">
    <source>
        <dbReference type="Proteomes" id="UP000621560"/>
    </source>
</evidence>
<evidence type="ECO:0000313" key="8">
    <source>
        <dbReference type="EMBL" id="MBD2844127.1"/>
    </source>
</evidence>
<evidence type="ECO:0000256" key="1">
    <source>
        <dbReference type="ARBA" id="ARBA00004196"/>
    </source>
</evidence>
<dbReference type="Proteomes" id="UP000621560">
    <property type="component" value="Unassembled WGS sequence"/>
</dbReference>
<evidence type="ECO:0000256" key="5">
    <source>
        <dbReference type="SAM" id="MobiDB-lite"/>
    </source>
</evidence>
<dbReference type="GO" id="GO:1901678">
    <property type="term" value="P:iron coordination entity transport"/>
    <property type="evidence" value="ECO:0007669"/>
    <property type="project" value="UniProtKB-ARBA"/>
</dbReference>
<name>A0A927GQU2_9BACL</name>
<keyword evidence="3" id="KW-0813">Transport</keyword>
<dbReference type="Gene3D" id="3.40.50.1980">
    <property type="entry name" value="Nitrogenase molybdenum iron protein domain"/>
    <property type="match status" value="2"/>
</dbReference>
<evidence type="ECO:0000256" key="3">
    <source>
        <dbReference type="ARBA" id="ARBA00022448"/>
    </source>
</evidence>
<dbReference type="InterPro" id="IPR051313">
    <property type="entry name" value="Bact_iron-sidero_bind"/>
</dbReference>
<gene>
    <name evidence="8" type="ORF">IDH44_02920</name>
</gene>
<organism evidence="8 9">
    <name type="scientific">Paenibacillus sabuli</name>
    <dbReference type="NCBI Taxonomy" id="2772509"/>
    <lineage>
        <taxon>Bacteria</taxon>
        <taxon>Bacillati</taxon>
        <taxon>Bacillota</taxon>
        <taxon>Bacilli</taxon>
        <taxon>Bacillales</taxon>
        <taxon>Paenibacillaceae</taxon>
        <taxon>Paenibacillus</taxon>
    </lineage>
</organism>
<evidence type="ECO:0000259" key="7">
    <source>
        <dbReference type="PROSITE" id="PS50983"/>
    </source>
</evidence>
<sequence>MNNATLKSKSKRICIAALLLIGALALAACGATNEGATNGSAAGGDSQAAASGNGAATSGAAGEDEAGSEANSADAAAADAEAGQWPRTIEHAMGELVLEERPERVASVDIMGTDYLLALGFAPVVSEGFSTKARSPIFAEYAEGMDVVDLGGKTNLETLLEMDPQVIVMTSSGKGARFEEFDKLAPSVVIDFSLSAPDRLRKFAEVIGAEAKAEEVIADFEALKAEAVEAAKGHADETVLFLVSNGKDFTVVHPANFPIYYGEVGLKPVEGLPEDGKIGGRIGIEALSEFAPDHIFIAENRRQMNPDDPQGLINIWTDNPVWNNLKAVQSGQVYSVDTLVGDTFFLGQVAGLQAIVEHLGS</sequence>
<dbReference type="PROSITE" id="PS51257">
    <property type="entry name" value="PROKAR_LIPOPROTEIN"/>
    <property type="match status" value="1"/>
</dbReference>
<dbReference type="Pfam" id="PF01497">
    <property type="entry name" value="Peripla_BP_2"/>
    <property type="match status" value="1"/>
</dbReference>
<dbReference type="RefSeq" id="WP_190914533.1">
    <property type="nucleotide sequence ID" value="NZ_JACXIZ010000008.1"/>
</dbReference>
<evidence type="ECO:0000256" key="6">
    <source>
        <dbReference type="SAM" id="SignalP"/>
    </source>
</evidence>
<protein>
    <submittedName>
        <fullName evidence="8">ABC transporter substrate-binding protein</fullName>
    </submittedName>
</protein>
<comment type="similarity">
    <text evidence="2">Belongs to the bacterial solute-binding protein 8 family.</text>
</comment>
<feature type="region of interest" description="Disordered" evidence="5">
    <location>
        <begin position="36"/>
        <end position="84"/>
    </location>
</feature>
<dbReference type="PANTHER" id="PTHR30532">
    <property type="entry name" value="IRON III DICITRATE-BINDING PERIPLASMIC PROTEIN"/>
    <property type="match status" value="1"/>
</dbReference>
<feature type="signal peptide" evidence="6">
    <location>
        <begin position="1"/>
        <end position="27"/>
    </location>
</feature>
<keyword evidence="4 6" id="KW-0732">Signal</keyword>
<dbReference type="PROSITE" id="PS50983">
    <property type="entry name" value="FE_B12_PBP"/>
    <property type="match status" value="1"/>
</dbReference>
<feature type="compositionally biased region" description="Low complexity" evidence="5">
    <location>
        <begin position="68"/>
        <end position="83"/>
    </location>
</feature>
<evidence type="ECO:0000256" key="4">
    <source>
        <dbReference type="ARBA" id="ARBA00022729"/>
    </source>
</evidence>
<feature type="compositionally biased region" description="Low complexity" evidence="5">
    <location>
        <begin position="39"/>
        <end position="61"/>
    </location>
</feature>
<comment type="subcellular location">
    <subcellularLocation>
        <location evidence="1">Cell envelope</location>
    </subcellularLocation>
</comment>
<dbReference type="SUPFAM" id="SSF53807">
    <property type="entry name" value="Helical backbone' metal receptor"/>
    <property type="match status" value="1"/>
</dbReference>